<dbReference type="GO" id="GO:0000976">
    <property type="term" value="F:transcription cis-regulatory region binding"/>
    <property type="evidence" value="ECO:0007669"/>
    <property type="project" value="TreeGrafter"/>
</dbReference>
<dbReference type="InterPro" id="IPR028082">
    <property type="entry name" value="Peripla_BP_I"/>
</dbReference>
<evidence type="ECO:0000259" key="5">
    <source>
        <dbReference type="PROSITE" id="PS50932"/>
    </source>
</evidence>
<name>T2PLN2_9BIFI</name>
<dbReference type="Gene3D" id="1.10.260.40">
    <property type="entry name" value="lambda repressor-like DNA-binding domains"/>
    <property type="match status" value="1"/>
</dbReference>
<dbReference type="PANTHER" id="PTHR30146">
    <property type="entry name" value="LACI-RELATED TRANSCRIPTIONAL REPRESSOR"/>
    <property type="match status" value="1"/>
</dbReference>
<evidence type="ECO:0000313" key="8">
    <source>
        <dbReference type="Proteomes" id="UP000015779"/>
    </source>
</evidence>
<dbReference type="Pfam" id="PF13377">
    <property type="entry name" value="Peripla_BP_3"/>
    <property type="match status" value="1"/>
</dbReference>
<protein>
    <submittedName>
        <fullName evidence="7">Transcriptional regulator, LacI family</fullName>
    </submittedName>
</protein>
<dbReference type="CDD" id="cd01392">
    <property type="entry name" value="HTH_LacI"/>
    <property type="match status" value="1"/>
</dbReference>
<dbReference type="AlphaFoldDB" id="T2PLN2"/>
<dbReference type="InterPro" id="IPR000843">
    <property type="entry name" value="HTH_LacI"/>
</dbReference>
<dbReference type="SMART" id="SM00354">
    <property type="entry name" value="HTH_LACI"/>
    <property type="match status" value="1"/>
</dbReference>
<sequence length="363" mass="39717">MENALSKNAQKLEREKMAINSKQSGLEESESSKPKITELAKEAGVSPSTISKVINGRSGVSEETRRRVEKVLAKSGRDYSLVSTKISPTVELLVDYVANNGTIEMITYASHWAQKEGLALTVAQTNNGKKREECLRGIVDRNPLGVISQMSDLEEKDKEFLRMRNIPLVIIDPVSIGSGNDHTISIDNWTGSYELTRHLISLGHKRIGVITGPLNVQSGVARFAGYSAAMEQAGLSVDKDLVKEGDYLPELGYKMACSLLDLPKGKRPTAIFACNDITAVNVYRAARERGIKLGTELSVAGFDDVYPAQYLMPSLTTVNQPFDIMAKNAVSMILAIREGKEIESQLVLPAHVVIRDSTQPVVD</sequence>
<feature type="region of interest" description="Disordered" evidence="4">
    <location>
        <begin position="1"/>
        <end position="43"/>
    </location>
</feature>
<dbReference type="HOGENOM" id="CLU_037628_6_4_11"/>
<evidence type="ECO:0000256" key="2">
    <source>
        <dbReference type="ARBA" id="ARBA00023125"/>
    </source>
</evidence>
<dbReference type="SUPFAM" id="SSF53822">
    <property type="entry name" value="Periplasmic binding protein-like I"/>
    <property type="match status" value="1"/>
</dbReference>
<dbReference type="InterPro" id="IPR010982">
    <property type="entry name" value="Lambda_DNA-bd_dom_sf"/>
</dbReference>
<dbReference type="SUPFAM" id="SSF47413">
    <property type="entry name" value="lambda repressor-like DNA-binding domains"/>
    <property type="match status" value="1"/>
</dbReference>
<feature type="compositionally biased region" description="Basic and acidic residues" evidence="4">
    <location>
        <begin position="30"/>
        <end position="41"/>
    </location>
</feature>
<evidence type="ECO:0000259" key="6">
    <source>
        <dbReference type="PROSITE" id="PS50943"/>
    </source>
</evidence>
<reference evidence="7 8" key="1">
    <citation type="submission" date="2013-06" db="EMBL/GenBank/DDBJ databases">
        <authorList>
            <person name="Weinstock G."/>
            <person name="Sodergren E."/>
            <person name="Lobos E.A."/>
            <person name="Fulton L."/>
            <person name="Fulton R."/>
            <person name="Courtney L."/>
            <person name="Fronick C."/>
            <person name="O'Laughlin M."/>
            <person name="Godfrey J."/>
            <person name="Wilson R.M."/>
            <person name="Miner T."/>
            <person name="Farmer C."/>
            <person name="Delehaunty K."/>
            <person name="Cordes M."/>
            <person name="Minx P."/>
            <person name="Tomlinson C."/>
            <person name="Chen J."/>
            <person name="Wollam A."/>
            <person name="Pepin K.H."/>
            <person name="Bhonagiri V."/>
            <person name="Zhang X."/>
            <person name="Warren W."/>
            <person name="Mitreva M."/>
            <person name="Mardis E.R."/>
            <person name="Wilson R.K."/>
        </authorList>
    </citation>
    <scope>NUCLEOTIDE SEQUENCE [LARGE SCALE GENOMIC DNA]</scope>
    <source>
        <strain evidence="7 8">JCP8017A</strain>
    </source>
</reference>
<feature type="domain" description="HTH lacI-type" evidence="5">
    <location>
        <begin position="34"/>
        <end position="76"/>
    </location>
</feature>
<gene>
    <name evidence="7" type="ORF">HMPREF1577_00396</name>
</gene>
<dbReference type="PROSITE" id="PS00356">
    <property type="entry name" value="HTH_LACI_1"/>
    <property type="match status" value="1"/>
</dbReference>
<dbReference type="InterPro" id="IPR001387">
    <property type="entry name" value="Cro/C1-type_HTH"/>
</dbReference>
<evidence type="ECO:0000256" key="4">
    <source>
        <dbReference type="SAM" id="MobiDB-lite"/>
    </source>
</evidence>
<evidence type="ECO:0000313" key="7">
    <source>
        <dbReference type="EMBL" id="EPI52843.1"/>
    </source>
</evidence>
<evidence type="ECO:0000256" key="3">
    <source>
        <dbReference type="ARBA" id="ARBA00023163"/>
    </source>
</evidence>
<feature type="domain" description="HTH cro/C1-type" evidence="6">
    <location>
        <begin position="37"/>
        <end position="79"/>
    </location>
</feature>
<evidence type="ECO:0000256" key="1">
    <source>
        <dbReference type="ARBA" id="ARBA00023015"/>
    </source>
</evidence>
<accession>T2PLN2</accession>
<keyword evidence="3" id="KW-0804">Transcription</keyword>
<organism evidence="7 8">
    <name type="scientific">Gardnerella pickettii JCP8017A</name>
    <dbReference type="NCBI Taxonomy" id="1261062"/>
    <lineage>
        <taxon>Bacteria</taxon>
        <taxon>Bacillati</taxon>
        <taxon>Actinomycetota</taxon>
        <taxon>Actinomycetes</taxon>
        <taxon>Bifidobacteriales</taxon>
        <taxon>Bifidobacteriaceae</taxon>
        <taxon>Gardnerella</taxon>
        <taxon>Gardnerella pickettii</taxon>
    </lineage>
</organism>
<keyword evidence="1" id="KW-0805">Transcription regulation</keyword>
<dbReference type="InterPro" id="IPR046335">
    <property type="entry name" value="LacI/GalR-like_sensor"/>
</dbReference>
<dbReference type="PATRIC" id="fig|1261062.4.peg.362"/>
<dbReference type="Pfam" id="PF00356">
    <property type="entry name" value="LacI"/>
    <property type="match status" value="1"/>
</dbReference>
<proteinExistence type="predicted"/>
<dbReference type="Proteomes" id="UP000015779">
    <property type="component" value="Unassembled WGS sequence"/>
</dbReference>
<dbReference type="CDD" id="cd06296">
    <property type="entry name" value="PBP1_CatR-like"/>
    <property type="match status" value="1"/>
</dbReference>
<keyword evidence="2" id="KW-0238">DNA-binding</keyword>
<dbReference type="PROSITE" id="PS50943">
    <property type="entry name" value="HTH_CROC1"/>
    <property type="match status" value="1"/>
</dbReference>
<dbReference type="GO" id="GO:0003700">
    <property type="term" value="F:DNA-binding transcription factor activity"/>
    <property type="evidence" value="ECO:0007669"/>
    <property type="project" value="TreeGrafter"/>
</dbReference>
<dbReference type="Gene3D" id="3.40.50.2300">
    <property type="match status" value="2"/>
</dbReference>
<dbReference type="EMBL" id="ATJN01000023">
    <property type="protein sequence ID" value="EPI52843.1"/>
    <property type="molecule type" value="Genomic_DNA"/>
</dbReference>
<dbReference type="PROSITE" id="PS50932">
    <property type="entry name" value="HTH_LACI_2"/>
    <property type="match status" value="1"/>
</dbReference>
<comment type="caution">
    <text evidence="7">The sequence shown here is derived from an EMBL/GenBank/DDBJ whole genome shotgun (WGS) entry which is preliminary data.</text>
</comment>
<dbReference type="PANTHER" id="PTHR30146:SF153">
    <property type="entry name" value="LACTOSE OPERON REPRESSOR"/>
    <property type="match status" value="1"/>
</dbReference>